<dbReference type="STRING" id="1122240.GCA_000620105_00965"/>
<protein>
    <submittedName>
        <fullName evidence="1">DUF1834 domain-containing protein</fullName>
    </submittedName>
</protein>
<dbReference type="EMBL" id="CP028519">
    <property type="protein sequence ID" value="AVY92881.1"/>
    <property type="molecule type" value="Genomic_DNA"/>
</dbReference>
<name>A0A2U3THI7_9NEIS</name>
<proteinExistence type="predicted"/>
<dbReference type="Pfam" id="PF08873">
    <property type="entry name" value="Phage_Mu_Gp37"/>
    <property type="match status" value="1"/>
</dbReference>
<evidence type="ECO:0000313" key="1">
    <source>
        <dbReference type="EMBL" id="AVY92881.1"/>
    </source>
</evidence>
<dbReference type="InterPro" id="IPR014972">
    <property type="entry name" value="Phage_Mu_Gp37"/>
</dbReference>
<gene>
    <name evidence="1" type="ORF">DAI18_01605</name>
</gene>
<accession>A0A2U3THI7</accession>
<evidence type="ECO:0000313" key="2">
    <source>
        <dbReference type="Proteomes" id="UP000244173"/>
    </source>
</evidence>
<dbReference type="AlphaFoldDB" id="A0A2U3THI7"/>
<dbReference type="Proteomes" id="UP000244173">
    <property type="component" value="Chromosome"/>
</dbReference>
<dbReference type="OrthoDB" id="5453249at2"/>
<reference evidence="1 2" key="1">
    <citation type="submission" date="2018-04" db="EMBL/GenBank/DDBJ databases">
        <title>Denitrifier Microvirgula.</title>
        <authorList>
            <person name="Anderson E."/>
            <person name="Jang J."/>
            <person name="Ishii S."/>
        </authorList>
    </citation>
    <scope>NUCLEOTIDE SEQUENCE [LARGE SCALE GENOMIC DNA]</scope>
    <source>
        <strain evidence="1 2">BE2.4</strain>
    </source>
</reference>
<sequence length="216" mass="23411">MILIRTENAIIERLRQGLGQLVREVGSYGGELDESLPDAIRRFPAAWVTFGGISQTVAHGTSRQKFRATGQFVVMVADRSVRGEAAGRHGGAGPGEVGSYPLVYAVRRLLSGQDLGLPIDALLPGRVRSLSGVQTSAQALSVFACDFQTAWIEDALPRGHWPSPQHPAEPDRIFAQYAGRLEQPAPDWLRTGLDYHLTPDDGVADARDLISTRSEA</sequence>
<dbReference type="KEGG" id="maer:DAI18_01605"/>
<organism evidence="1 2">
    <name type="scientific">Microvirgula aerodenitrificans</name>
    <dbReference type="NCBI Taxonomy" id="57480"/>
    <lineage>
        <taxon>Bacteria</taxon>
        <taxon>Pseudomonadati</taxon>
        <taxon>Pseudomonadota</taxon>
        <taxon>Betaproteobacteria</taxon>
        <taxon>Neisseriales</taxon>
        <taxon>Aquaspirillaceae</taxon>
        <taxon>Microvirgula</taxon>
    </lineage>
</organism>
<dbReference type="RefSeq" id="WP_028498376.1">
    <property type="nucleotide sequence ID" value="NZ_CALFSO010000029.1"/>
</dbReference>
<keyword evidence="2" id="KW-1185">Reference proteome</keyword>